<reference evidence="4" key="1">
    <citation type="submission" date="2012-03" db="EMBL/GenBank/DDBJ databases">
        <title>Complete sequence of chromosome of Deinococcus peraridilitoris DSM 19664.</title>
        <authorList>
            <person name="Lucas S."/>
            <person name="Copeland A."/>
            <person name="Lapidus A."/>
            <person name="Glavina del Rio T."/>
            <person name="Dalin E."/>
            <person name="Tice H."/>
            <person name="Bruce D."/>
            <person name="Goodwin L."/>
            <person name="Pitluck S."/>
            <person name="Peters L."/>
            <person name="Mikhailova N."/>
            <person name="Lu M."/>
            <person name="Kyrpides N."/>
            <person name="Mavromatis K."/>
            <person name="Ivanova N."/>
            <person name="Brettin T."/>
            <person name="Detter J.C."/>
            <person name="Han C."/>
            <person name="Larimer F."/>
            <person name="Land M."/>
            <person name="Hauser L."/>
            <person name="Markowitz V."/>
            <person name="Cheng J.-F."/>
            <person name="Hugenholtz P."/>
            <person name="Woyke T."/>
            <person name="Wu D."/>
            <person name="Pukall R."/>
            <person name="Steenblock K."/>
            <person name="Brambilla E."/>
            <person name="Klenk H.-P."/>
            <person name="Eisen J.A."/>
        </authorList>
    </citation>
    <scope>NUCLEOTIDE SEQUENCE [LARGE SCALE GENOMIC DNA]</scope>
    <source>
        <strain evidence="4">DSM 19664 / LMG 22246 / CIP 109416 / KR-200</strain>
    </source>
</reference>
<dbReference type="PATRIC" id="fig|937777.3.peg.1341"/>
<dbReference type="Proteomes" id="UP000010467">
    <property type="component" value="Chromosome"/>
</dbReference>
<evidence type="ECO:0000313" key="4">
    <source>
        <dbReference type="Proteomes" id="UP000010467"/>
    </source>
</evidence>
<evidence type="ECO:0000256" key="2">
    <source>
        <dbReference type="SAM" id="Phobius"/>
    </source>
</evidence>
<keyword evidence="2" id="KW-1133">Transmembrane helix</keyword>
<keyword evidence="4" id="KW-1185">Reference proteome</keyword>
<evidence type="ECO:0000313" key="3">
    <source>
        <dbReference type="EMBL" id="AFZ66886.1"/>
    </source>
</evidence>
<dbReference type="EMBL" id="CP003382">
    <property type="protein sequence ID" value="AFZ66886.1"/>
    <property type="molecule type" value="Genomic_DNA"/>
</dbReference>
<proteinExistence type="predicted"/>
<feature type="region of interest" description="Disordered" evidence="1">
    <location>
        <begin position="1"/>
        <end position="26"/>
    </location>
</feature>
<keyword evidence="2" id="KW-0472">Membrane</keyword>
<keyword evidence="2" id="KW-0812">Transmembrane</keyword>
<protein>
    <submittedName>
        <fullName evidence="3">Uncharacterized protein</fullName>
    </submittedName>
</protein>
<feature type="region of interest" description="Disordered" evidence="1">
    <location>
        <begin position="196"/>
        <end position="236"/>
    </location>
</feature>
<evidence type="ECO:0000256" key="1">
    <source>
        <dbReference type="SAM" id="MobiDB-lite"/>
    </source>
</evidence>
<name>K9ZZ64_DEIPD</name>
<dbReference type="KEGG" id="dpd:Deipe_1337"/>
<accession>K9ZZ64</accession>
<organism evidence="3 4">
    <name type="scientific">Deinococcus peraridilitoris (strain DSM 19664 / LMG 22246 / CIP 109416 / KR-200)</name>
    <dbReference type="NCBI Taxonomy" id="937777"/>
    <lineage>
        <taxon>Bacteria</taxon>
        <taxon>Thermotogati</taxon>
        <taxon>Deinococcota</taxon>
        <taxon>Deinococci</taxon>
        <taxon>Deinococcales</taxon>
        <taxon>Deinococcaceae</taxon>
        <taxon>Deinococcus</taxon>
    </lineage>
</organism>
<gene>
    <name evidence="3" type="ordered locus">Deipe_1337</name>
</gene>
<feature type="transmembrane region" description="Helical" evidence="2">
    <location>
        <begin position="124"/>
        <end position="141"/>
    </location>
</feature>
<sequence>MDEQQRTVNNSPQQEQDSSPAMPSQVDQVTNSVIKDLYGKETRRARRQLVTRRTGRMTLAGLGTVLLGQLLIPERRAAVQEGVMDLLVRVTPQVNVEERLQQQRAHLGDLSEQVRVLERRADRGGFPLGLLLMGAAGYYLWRTPQAREQVMQYGQRLSPTAMETLSRGGSALQEAVQEGVKSVKNGETPLAALQTAAQRIRQGDTGQDHSEGAQNGAPTLPAPETANEDGPSQQTR</sequence>
<dbReference type="AlphaFoldDB" id="K9ZZ64"/>
<dbReference type="HOGENOM" id="CLU_1173886_0_0_0"/>
<dbReference type="STRING" id="937777.Deipe_1337"/>